<dbReference type="Pfam" id="PF06750">
    <property type="entry name" value="A24_N_bact"/>
    <property type="match status" value="1"/>
</dbReference>
<evidence type="ECO:0000256" key="4">
    <source>
        <dbReference type="ARBA" id="ARBA00022519"/>
    </source>
</evidence>
<evidence type="ECO:0000256" key="2">
    <source>
        <dbReference type="ARBA" id="ARBA00005801"/>
    </source>
</evidence>
<name>A0ABU1GW29_9GAMM</name>
<keyword evidence="9" id="KW-0511">Multifunctional enzyme</keyword>
<keyword evidence="7 10" id="KW-0472">Membrane</keyword>
<dbReference type="Gene3D" id="1.20.120.1220">
    <property type="match status" value="1"/>
</dbReference>
<dbReference type="Pfam" id="PF01478">
    <property type="entry name" value="Peptidase_A24"/>
    <property type="match status" value="1"/>
</dbReference>
<keyword evidence="9 13" id="KW-0378">Hydrolase</keyword>
<reference evidence="13 14" key="1">
    <citation type="submission" date="2023-04" db="EMBL/GenBank/DDBJ databases">
        <title>A long-awaited taxogenomic arrangement of the family Halomonadaceae.</title>
        <authorList>
            <person name="De La Haba R."/>
            <person name="Chuvochina M."/>
            <person name="Wittouck S."/>
            <person name="Arahal D.R."/>
            <person name="Sanchez-Porro C."/>
            <person name="Hugenholtz P."/>
            <person name="Ventosa A."/>
        </authorList>
    </citation>
    <scope>NUCLEOTIDE SEQUENCE [LARGE SCALE GENOMIC DNA]</scope>
    <source>
        <strain evidence="13 14">DSM 22428</strain>
    </source>
</reference>
<feature type="transmembrane region" description="Helical" evidence="10">
    <location>
        <begin position="262"/>
        <end position="284"/>
    </location>
</feature>
<evidence type="ECO:0000259" key="11">
    <source>
        <dbReference type="Pfam" id="PF01478"/>
    </source>
</evidence>
<feature type="transmembrane region" description="Helical" evidence="10">
    <location>
        <begin position="6"/>
        <end position="27"/>
    </location>
</feature>
<evidence type="ECO:0000259" key="12">
    <source>
        <dbReference type="Pfam" id="PF06750"/>
    </source>
</evidence>
<dbReference type="EC" id="2.1.1.-" evidence="9"/>
<keyword evidence="4" id="KW-0997">Cell inner membrane</keyword>
<dbReference type="InterPro" id="IPR014032">
    <property type="entry name" value="Peptidase_A24A_bac"/>
</dbReference>
<dbReference type="EMBL" id="JARWAO010000003">
    <property type="protein sequence ID" value="MDR5895761.1"/>
    <property type="molecule type" value="Genomic_DNA"/>
</dbReference>
<evidence type="ECO:0000256" key="1">
    <source>
        <dbReference type="ARBA" id="ARBA00004429"/>
    </source>
</evidence>
<protein>
    <recommendedName>
        <fullName evidence="9">Prepilin leader peptidase/N-methyltransferase</fullName>
        <ecNumber evidence="9">2.1.1.-</ecNumber>
        <ecNumber evidence="9">3.4.23.43</ecNumber>
    </recommendedName>
</protein>
<comment type="similarity">
    <text evidence="2 8">Belongs to the peptidase A24 family.</text>
</comment>
<comment type="function">
    <text evidence="9">Plays an essential role in type IV pili and type II pseudopili formation by proteolytically removing the leader sequence from substrate proteins and subsequently monomethylating the alpha-amino group of the newly exposed N-terminal phenylalanine.</text>
</comment>
<keyword evidence="9" id="KW-0645">Protease</keyword>
<organism evidence="13 14">
    <name type="scientific">Larsenimonas suaedae</name>
    <dbReference type="NCBI Taxonomy" id="1851019"/>
    <lineage>
        <taxon>Bacteria</taxon>
        <taxon>Pseudomonadati</taxon>
        <taxon>Pseudomonadota</taxon>
        <taxon>Gammaproteobacteria</taxon>
        <taxon>Oceanospirillales</taxon>
        <taxon>Halomonadaceae</taxon>
        <taxon>Larsenimonas</taxon>
    </lineage>
</organism>
<evidence type="ECO:0000256" key="8">
    <source>
        <dbReference type="RuleBase" id="RU003793"/>
    </source>
</evidence>
<evidence type="ECO:0000313" key="13">
    <source>
        <dbReference type="EMBL" id="MDR5895761.1"/>
    </source>
</evidence>
<evidence type="ECO:0000313" key="14">
    <source>
        <dbReference type="Proteomes" id="UP001269375"/>
    </source>
</evidence>
<feature type="transmembrane region" description="Helical" evidence="10">
    <location>
        <begin position="182"/>
        <end position="200"/>
    </location>
</feature>
<evidence type="ECO:0000256" key="5">
    <source>
        <dbReference type="ARBA" id="ARBA00022692"/>
    </source>
</evidence>
<keyword evidence="6 10" id="KW-1133">Transmembrane helix</keyword>
<evidence type="ECO:0000256" key="6">
    <source>
        <dbReference type="ARBA" id="ARBA00022989"/>
    </source>
</evidence>
<dbReference type="InterPro" id="IPR050882">
    <property type="entry name" value="Prepilin_peptidase/N-MTase"/>
</dbReference>
<keyword evidence="5 9" id="KW-0812">Transmembrane</keyword>
<dbReference type="InterPro" id="IPR000045">
    <property type="entry name" value="Prepilin_IV_endopep_pep"/>
</dbReference>
<dbReference type="PANTHER" id="PTHR30487:SF0">
    <property type="entry name" value="PREPILIN LEADER PEPTIDASE_N-METHYLTRANSFERASE-RELATED"/>
    <property type="match status" value="1"/>
</dbReference>
<comment type="subcellular location">
    <subcellularLocation>
        <location evidence="1">Cell inner membrane</location>
        <topology evidence="1">Multi-pass membrane protein</topology>
    </subcellularLocation>
    <subcellularLocation>
        <location evidence="9">Cell membrane</location>
        <topology evidence="9">Multi-pass membrane protein</topology>
    </subcellularLocation>
</comment>
<keyword evidence="9" id="KW-0489">Methyltransferase</keyword>
<feature type="transmembrane region" description="Helical" evidence="10">
    <location>
        <begin position="220"/>
        <end position="250"/>
    </location>
</feature>
<evidence type="ECO:0000256" key="10">
    <source>
        <dbReference type="SAM" id="Phobius"/>
    </source>
</evidence>
<feature type="transmembrane region" description="Helical" evidence="10">
    <location>
        <begin position="116"/>
        <end position="148"/>
    </location>
</feature>
<evidence type="ECO:0000256" key="7">
    <source>
        <dbReference type="ARBA" id="ARBA00023136"/>
    </source>
</evidence>
<dbReference type="Proteomes" id="UP001269375">
    <property type="component" value="Unassembled WGS sequence"/>
</dbReference>
<keyword evidence="9" id="KW-0808">Transferase</keyword>
<dbReference type="EC" id="3.4.23.43" evidence="9"/>
<sequence>MDTLSLMGWIFLTLAGLSFGSFLNVVIKRLPVMLDRYWRRDARATLNHLGTLQESPQEPPSRLSLLYPRSHCPMCKSPIRWHDNLPLIGWLKRRGRCRDCNGKISWRYPAIEFASALLVIATIELMGPTIGALFVIIALLILLALAVIDADTLLLPDVLTLPLLWLGLLYHVLIDPSRLQDAVLGAMIGYSLLWSFYWLFKIVTGKEGMGYGDFKLLAALGAWCGWIALPMILMIAAGSGAVISILILTLRGQSVSDRGVPFGPYLALAGMAMLLFGDTLTGLYSL</sequence>
<accession>A0ABU1GW29</accession>
<keyword evidence="14" id="KW-1185">Reference proteome</keyword>
<comment type="catalytic activity">
    <reaction evidence="9">
        <text>Typically cleaves a -Gly-|-Phe- bond to release an N-terminal, basic peptide of 5-8 residues from type IV prepilin, and then N-methylates the new N-terminal amino group, the methyl donor being S-adenosyl-L-methionine.</text>
        <dbReference type="EC" id="3.4.23.43"/>
    </reaction>
</comment>
<dbReference type="InterPro" id="IPR010627">
    <property type="entry name" value="Prepilin_pept_A24_N"/>
</dbReference>
<feature type="domain" description="Prepilin peptidase A24 N-terminal" evidence="12">
    <location>
        <begin position="15"/>
        <end position="122"/>
    </location>
</feature>
<dbReference type="GO" id="GO:0016787">
    <property type="term" value="F:hydrolase activity"/>
    <property type="evidence" value="ECO:0007669"/>
    <property type="project" value="UniProtKB-KW"/>
</dbReference>
<dbReference type="RefSeq" id="WP_251589595.1">
    <property type="nucleotide sequence ID" value="NZ_JAMLJI010000001.1"/>
</dbReference>
<dbReference type="PANTHER" id="PTHR30487">
    <property type="entry name" value="TYPE 4 PREPILIN-LIKE PROTEINS LEADER PEPTIDE-PROCESSING ENZYME"/>
    <property type="match status" value="1"/>
</dbReference>
<feature type="domain" description="Prepilin type IV endopeptidase peptidase" evidence="11">
    <location>
        <begin position="136"/>
        <end position="245"/>
    </location>
</feature>
<gene>
    <name evidence="13" type="ORF">QC825_06725</name>
</gene>
<keyword evidence="3" id="KW-1003">Cell membrane</keyword>
<dbReference type="PRINTS" id="PR00864">
    <property type="entry name" value="PREPILNPTASE"/>
</dbReference>
<evidence type="ECO:0000256" key="9">
    <source>
        <dbReference type="RuleBase" id="RU003794"/>
    </source>
</evidence>
<proteinExistence type="inferred from homology"/>
<evidence type="ECO:0000256" key="3">
    <source>
        <dbReference type="ARBA" id="ARBA00022475"/>
    </source>
</evidence>
<comment type="caution">
    <text evidence="13">The sequence shown here is derived from an EMBL/GenBank/DDBJ whole genome shotgun (WGS) entry which is preliminary data.</text>
</comment>
<feature type="transmembrane region" description="Helical" evidence="10">
    <location>
        <begin position="154"/>
        <end position="173"/>
    </location>
</feature>